<evidence type="ECO:0000313" key="10">
    <source>
        <dbReference type="EMBL" id="RZU43591.1"/>
    </source>
</evidence>
<evidence type="ECO:0000256" key="4">
    <source>
        <dbReference type="ARBA" id="ARBA00022692"/>
    </source>
</evidence>
<keyword evidence="11" id="KW-1185">Reference proteome</keyword>
<sequence>MQTSYSPSPRPLTLAEIRTLALASLGGALEFYDFVIFVFFAAVIGKLFFSASLPEWMREIQTFGIFAAGYLARPLGGVVMAHFGDIHGRKRMFTLSILLMAIPTLLIGCLPTYHAAGVIAPLLLLTMRLLQGVAIGGEAPGGWVFVAEHARPQRVGLAVGLLTSGLSFGILLGSLVAVVLNVKSSQAEIAGGLWRIPFLLGGIFGFIAMFLRRWLNETPVFEEMRRRASLSRELPLRVVLKSHGRAVATSVISTWMLTAAIVVVILMTPLLLQKLFGLAPREIQMANLVGAAALCLSTVAIGAATDRFGIRRVSIPILLLLIAATYGLYFGAQHAPSALLPLYALAGFGAGGVVLTPILMIRAFPPQVRFTGVSFSYNIAYAVFGGLTPLVVSWLARTDRFSPAHYIAVVTMLGLGATFMTPTAHLRNDGKDSLAAHETELRHVLDT</sequence>
<feature type="transmembrane region" description="Helical" evidence="8">
    <location>
        <begin position="246"/>
        <end position="271"/>
    </location>
</feature>
<evidence type="ECO:0000259" key="9">
    <source>
        <dbReference type="PROSITE" id="PS50850"/>
    </source>
</evidence>
<feature type="transmembrane region" description="Helical" evidence="8">
    <location>
        <begin position="20"/>
        <end position="48"/>
    </location>
</feature>
<dbReference type="OrthoDB" id="9783227at2"/>
<dbReference type="Pfam" id="PF00083">
    <property type="entry name" value="Sugar_tr"/>
    <property type="match status" value="1"/>
</dbReference>
<dbReference type="PANTHER" id="PTHR43528:SF7">
    <property type="entry name" value="MFS TRANSPORTER"/>
    <property type="match status" value="1"/>
</dbReference>
<dbReference type="GO" id="GO:0005886">
    <property type="term" value="C:plasma membrane"/>
    <property type="evidence" value="ECO:0007669"/>
    <property type="project" value="UniProtKB-SubCell"/>
</dbReference>
<evidence type="ECO:0000256" key="8">
    <source>
        <dbReference type="SAM" id="Phobius"/>
    </source>
</evidence>
<comment type="subcellular location">
    <subcellularLocation>
        <location evidence="1">Cell membrane</location>
        <topology evidence="1">Multi-pass membrane protein</topology>
    </subcellularLocation>
</comment>
<dbReference type="SUPFAM" id="SSF103473">
    <property type="entry name" value="MFS general substrate transporter"/>
    <property type="match status" value="1"/>
</dbReference>
<proteinExistence type="predicted"/>
<evidence type="ECO:0000256" key="5">
    <source>
        <dbReference type="ARBA" id="ARBA00022847"/>
    </source>
</evidence>
<dbReference type="RefSeq" id="WP_130422268.1">
    <property type="nucleotide sequence ID" value="NZ_SHKW01000001.1"/>
</dbReference>
<dbReference type="PANTHER" id="PTHR43528">
    <property type="entry name" value="ALPHA-KETOGLUTARATE PERMEASE"/>
    <property type="match status" value="1"/>
</dbReference>
<dbReference type="Proteomes" id="UP000292958">
    <property type="component" value="Unassembled WGS sequence"/>
</dbReference>
<comment type="caution">
    <text evidence="10">The sequence shown here is derived from an EMBL/GenBank/DDBJ whole genome shotgun (WGS) entry which is preliminary data.</text>
</comment>
<dbReference type="GO" id="GO:0015293">
    <property type="term" value="F:symporter activity"/>
    <property type="evidence" value="ECO:0007669"/>
    <property type="project" value="UniProtKB-KW"/>
</dbReference>
<accession>A0A4Q7Z1Q4</accession>
<feature type="domain" description="Major facilitator superfamily (MFS) profile" evidence="9">
    <location>
        <begin position="19"/>
        <end position="426"/>
    </location>
</feature>
<dbReference type="PROSITE" id="PS50850">
    <property type="entry name" value="MFS"/>
    <property type="match status" value="1"/>
</dbReference>
<keyword evidence="3" id="KW-1003">Cell membrane</keyword>
<evidence type="ECO:0000256" key="1">
    <source>
        <dbReference type="ARBA" id="ARBA00004651"/>
    </source>
</evidence>
<protein>
    <submittedName>
        <fullName evidence="10">Putative MFS family arabinose efflux permease</fullName>
    </submittedName>
</protein>
<keyword evidence="6 8" id="KW-1133">Transmembrane helix</keyword>
<dbReference type="EMBL" id="SHKW01000001">
    <property type="protein sequence ID" value="RZU43591.1"/>
    <property type="molecule type" value="Genomic_DNA"/>
</dbReference>
<feature type="transmembrane region" description="Helical" evidence="8">
    <location>
        <begin position="192"/>
        <end position="211"/>
    </location>
</feature>
<dbReference type="InterPro" id="IPR051084">
    <property type="entry name" value="H+-coupled_symporters"/>
</dbReference>
<gene>
    <name evidence="10" type="ORF">BDD14_5266</name>
</gene>
<feature type="transmembrane region" description="Helical" evidence="8">
    <location>
        <begin position="403"/>
        <end position="421"/>
    </location>
</feature>
<feature type="transmembrane region" description="Helical" evidence="8">
    <location>
        <begin position="119"/>
        <end position="145"/>
    </location>
</feature>
<evidence type="ECO:0000256" key="6">
    <source>
        <dbReference type="ARBA" id="ARBA00022989"/>
    </source>
</evidence>
<keyword evidence="5" id="KW-0769">Symport</keyword>
<feature type="transmembrane region" description="Helical" evidence="8">
    <location>
        <begin position="338"/>
        <end position="363"/>
    </location>
</feature>
<dbReference type="InterPro" id="IPR036259">
    <property type="entry name" value="MFS_trans_sf"/>
</dbReference>
<feature type="transmembrane region" description="Helical" evidence="8">
    <location>
        <begin position="375"/>
        <end position="397"/>
    </location>
</feature>
<evidence type="ECO:0000313" key="11">
    <source>
        <dbReference type="Proteomes" id="UP000292958"/>
    </source>
</evidence>
<feature type="transmembrane region" description="Helical" evidence="8">
    <location>
        <begin position="283"/>
        <end position="301"/>
    </location>
</feature>
<keyword evidence="7 8" id="KW-0472">Membrane</keyword>
<evidence type="ECO:0000256" key="7">
    <source>
        <dbReference type="ARBA" id="ARBA00023136"/>
    </source>
</evidence>
<feature type="transmembrane region" description="Helical" evidence="8">
    <location>
        <begin position="313"/>
        <end position="332"/>
    </location>
</feature>
<name>A0A4Q7Z1Q4_9BACT</name>
<feature type="transmembrane region" description="Helical" evidence="8">
    <location>
        <begin position="60"/>
        <end position="81"/>
    </location>
</feature>
<keyword evidence="4 8" id="KW-0812">Transmembrane</keyword>
<evidence type="ECO:0000256" key="2">
    <source>
        <dbReference type="ARBA" id="ARBA00022448"/>
    </source>
</evidence>
<dbReference type="InterPro" id="IPR005828">
    <property type="entry name" value="MFS_sugar_transport-like"/>
</dbReference>
<dbReference type="InterPro" id="IPR020846">
    <property type="entry name" value="MFS_dom"/>
</dbReference>
<evidence type="ECO:0000256" key="3">
    <source>
        <dbReference type="ARBA" id="ARBA00022475"/>
    </source>
</evidence>
<dbReference type="AlphaFoldDB" id="A0A4Q7Z1Q4"/>
<keyword evidence="2" id="KW-0813">Transport</keyword>
<dbReference type="Gene3D" id="1.20.1250.20">
    <property type="entry name" value="MFS general substrate transporter like domains"/>
    <property type="match status" value="2"/>
</dbReference>
<feature type="transmembrane region" description="Helical" evidence="8">
    <location>
        <begin position="157"/>
        <end position="180"/>
    </location>
</feature>
<reference evidence="10 11" key="1">
    <citation type="submission" date="2019-02" db="EMBL/GenBank/DDBJ databases">
        <title>Genomic Encyclopedia of Archaeal and Bacterial Type Strains, Phase II (KMG-II): from individual species to whole genera.</title>
        <authorList>
            <person name="Goeker M."/>
        </authorList>
    </citation>
    <scope>NUCLEOTIDE SEQUENCE [LARGE SCALE GENOMIC DNA]</scope>
    <source>
        <strain evidence="10 11">DSM 18101</strain>
    </source>
</reference>
<organism evidence="10 11">
    <name type="scientific">Edaphobacter modestus</name>
    <dbReference type="NCBI Taxonomy" id="388466"/>
    <lineage>
        <taxon>Bacteria</taxon>
        <taxon>Pseudomonadati</taxon>
        <taxon>Acidobacteriota</taxon>
        <taxon>Terriglobia</taxon>
        <taxon>Terriglobales</taxon>
        <taxon>Acidobacteriaceae</taxon>
        <taxon>Edaphobacter</taxon>
    </lineage>
</organism>
<feature type="transmembrane region" description="Helical" evidence="8">
    <location>
        <begin position="93"/>
        <end position="113"/>
    </location>
</feature>